<evidence type="ECO:0000256" key="1">
    <source>
        <dbReference type="ARBA" id="ARBA00002844"/>
    </source>
</evidence>
<dbReference type="Proteomes" id="UP001177023">
    <property type="component" value="Unassembled WGS sequence"/>
</dbReference>
<dbReference type="AlphaFoldDB" id="A0AA36G911"/>
<organism evidence="5 6">
    <name type="scientific">Mesorhabditis spiculigera</name>
    <dbReference type="NCBI Taxonomy" id="96644"/>
    <lineage>
        <taxon>Eukaryota</taxon>
        <taxon>Metazoa</taxon>
        <taxon>Ecdysozoa</taxon>
        <taxon>Nematoda</taxon>
        <taxon>Chromadorea</taxon>
        <taxon>Rhabditida</taxon>
        <taxon>Rhabditina</taxon>
        <taxon>Rhabditomorpha</taxon>
        <taxon>Rhabditoidea</taxon>
        <taxon>Rhabditidae</taxon>
        <taxon>Mesorhabditinae</taxon>
        <taxon>Mesorhabditis</taxon>
    </lineage>
</organism>
<reference evidence="5" key="1">
    <citation type="submission" date="2023-06" db="EMBL/GenBank/DDBJ databases">
        <authorList>
            <person name="Delattre M."/>
        </authorList>
    </citation>
    <scope>NUCLEOTIDE SEQUENCE</scope>
    <source>
        <strain evidence="5">AF72</strain>
    </source>
</reference>
<comment type="function">
    <text evidence="1">Extremely potent competitive inhibitor of cAMP-dependent protein kinase activity, this protein interacts with the catalytic subunit of the enzyme after the cAMP-induced dissociation of its regulatory chains.</text>
</comment>
<sequence>MGELETDEHLTQFNSSGRAGRRNAVPEIDISEVDPEAVQLAEKFGQLDPSDQPSSSKQNHPQKDPPTNEVPKEDA</sequence>
<protein>
    <recommendedName>
        <fullName evidence="7">cAMP-dependent protein kinase inhibitor</fullName>
    </recommendedName>
</protein>
<dbReference type="Pfam" id="PF02827">
    <property type="entry name" value="PKI"/>
    <property type="match status" value="1"/>
</dbReference>
<feature type="non-terminal residue" evidence="5">
    <location>
        <position position="1"/>
    </location>
</feature>
<gene>
    <name evidence="5" type="ORF">MSPICULIGERA_LOCUS22572</name>
</gene>
<feature type="region of interest" description="Disordered" evidence="4">
    <location>
        <begin position="1"/>
        <end position="75"/>
    </location>
</feature>
<evidence type="ECO:0000256" key="3">
    <source>
        <dbReference type="ARBA" id="ARBA00023013"/>
    </source>
</evidence>
<feature type="compositionally biased region" description="Polar residues" evidence="4">
    <location>
        <begin position="49"/>
        <end position="59"/>
    </location>
</feature>
<comment type="caution">
    <text evidence="5">The sequence shown here is derived from an EMBL/GenBank/DDBJ whole genome shotgun (WGS) entry which is preliminary data.</text>
</comment>
<evidence type="ECO:0000313" key="5">
    <source>
        <dbReference type="EMBL" id="CAJ0584523.1"/>
    </source>
</evidence>
<proteinExistence type="inferred from homology"/>
<accession>A0AA36G911</accession>
<dbReference type="EMBL" id="CATQJA010002697">
    <property type="protein sequence ID" value="CAJ0584523.1"/>
    <property type="molecule type" value="Genomic_DNA"/>
</dbReference>
<evidence type="ECO:0000313" key="6">
    <source>
        <dbReference type="Proteomes" id="UP001177023"/>
    </source>
</evidence>
<dbReference type="GO" id="GO:0004862">
    <property type="term" value="F:cAMP-dependent protein kinase inhibitor activity"/>
    <property type="evidence" value="ECO:0007669"/>
    <property type="project" value="InterPro"/>
</dbReference>
<keyword evidence="3" id="KW-0649">Protein kinase inhibitor</keyword>
<comment type="similarity">
    <text evidence="2">Belongs to the PKI family.</text>
</comment>
<evidence type="ECO:0008006" key="7">
    <source>
        <dbReference type="Google" id="ProtNLM"/>
    </source>
</evidence>
<evidence type="ECO:0000256" key="4">
    <source>
        <dbReference type="SAM" id="MobiDB-lite"/>
    </source>
</evidence>
<dbReference type="InterPro" id="IPR004171">
    <property type="entry name" value="cAMP_dep_PKI"/>
</dbReference>
<name>A0AA36G911_9BILA</name>
<evidence type="ECO:0000256" key="2">
    <source>
        <dbReference type="ARBA" id="ARBA00006393"/>
    </source>
</evidence>
<keyword evidence="6" id="KW-1185">Reference proteome</keyword>